<dbReference type="GO" id="GO:0004476">
    <property type="term" value="F:mannose-6-phosphate isomerase activity"/>
    <property type="evidence" value="ECO:0007669"/>
    <property type="project" value="UniProtKB-EC"/>
</dbReference>
<protein>
    <submittedName>
        <fullName evidence="3">Mannose-6-phosphate isomerase</fullName>
        <ecNumber evidence="3">5.3.1.8</ecNumber>
    </submittedName>
</protein>
<name>A0A841HH25_9GAMM</name>
<gene>
    <name evidence="3" type="ORF">HNQ60_001319</name>
</gene>
<dbReference type="Gene3D" id="1.50.10.10">
    <property type="match status" value="1"/>
</dbReference>
<proteinExistence type="inferred from homology"/>
<accession>A0A841HH25</accession>
<dbReference type="AlphaFoldDB" id="A0A841HH25"/>
<dbReference type="CDD" id="cd00249">
    <property type="entry name" value="AGE"/>
    <property type="match status" value="1"/>
</dbReference>
<dbReference type="InterPro" id="IPR010819">
    <property type="entry name" value="AGE/CE"/>
</dbReference>
<dbReference type="InterPro" id="IPR012341">
    <property type="entry name" value="6hp_glycosidase-like_sf"/>
</dbReference>
<dbReference type="PANTHER" id="PTHR15108">
    <property type="entry name" value="N-ACYLGLUCOSAMINE-2-EPIMERASE"/>
    <property type="match status" value="1"/>
</dbReference>
<dbReference type="RefSeq" id="WP_184330239.1">
    <property type="nucleotide sequence ID" value="NZ_JACHHZ010000002.1"/>
</dbReference>
<dbReference type="InterPro" id="IPR008928">
    <property type="entry name" value="6-hairpin_glycosidase_sf"/>
</dbReference>
<dbReference type="EC" id="5.3.1.8" evidence="3"/>
<reference evidence="3 4" key="1">
    <citation type="submission" date="2020-08" db="EMBL/GenBank/DDBJ databases">
        <title>Genomic Encyclopedia of Type Strains, Phase IV (KMG-IV): sequencing the most valuable type-strain genomes for metagenomic binning, comparative biology and taxonomic classification.</title>
        <authorList>
            <person name="Goeker M."/>
        </authorList>
    </citation>
    <scope>NUCLEOTIDE SEQUENCE [LARGE SCALE GENOMIC DNA]</scope>
    <source>
        <strain evidence="3 4">DSM 26723</strain>
    </source>
</reference>
<comment type="similarity">
    <text evidence="1">Belongs to the N-acylglucosamine 2-epimerase family.</text>
</comment>
<sequence length="384" mass="43384">MSSVITEATEICEALKHWLLEDAYPLWWSRGADHEQGGFHERLRIDGSATGERRRARLHPRQIYAYSIADELGWAGPHEQAVRHGLDYFREKYFRPDGLVRTVVAADGSVADDRAVLYDQAFALMGLAAAYDTLDDDGLRDAARNLLERVQAQLENANGGFEESNPRILPLLSNSHMHLLESALAWMDLDHDARWQRLASDIVELALSRFIDPYSGLLREFFDADWQPVDGDEGRVVEPGHQFEWGWLLLRWVERTGESRAREPALQIIQFGESLGVDQSRGVAITSLLSDGTVRDPLARLWPQTERLKAACIAAEVTRQEEYWSMAVAAARGLQKYLDTPLRGLWRDKMNPDGSFVEEPAPASSFYHIACAIAEFEHTLKRAG</sequence>
<comment type="caution">
    <text evidence="3">The sequence shown here is derived from an EMBL/GenBank/DDBJ whole genome shotgun (WGS) entry which is preliminary data.</text>
</comment>
<evidence type="ECO:0000256" key="1">
    <source>
        <dbReference type="ARBA" id="ARBA00008558"/>
    </source>
</evidence>
<keyword evidence="4" id="KW-1185">Reference proteome</keyword>
<dbReference type="GO" id="GO:0005975">
    <property type="term" value="P:carbohydrate metabolic process"/>
    <property type="evidence" value="ECO:0007669"/>
    <property type="project" value="InterPro"/>
</dbReference>
<keyword evidence="2 3" id="KW-0413">Isomerase</keyword>
<evidence type="ECO:0000313" key="3">
    <source>
        <dbReference type="EMBL" id="MBB6092441.1"/>
    </source>
</evidence>
<evidence type="ECO:0000313" key="4">
    <source>
        <dbReference type="Proteomes" id="UP000588068"/>
    </source>
</evidence>
<dbReference type="Pfam" id="PF07221">
    <property type="entry name" value="GlcNAc_2-epim"/>
    <property type="match status" value="1"/>
</dbReference>
<dbReference type="Proteomes" id="UP000588068">
    <property type="component" value="Unassembled WGS sequence"/>
</dbReference>
<evidence type="ECO:0000256" key="2">
    <source>
        <dbReference type="ARBA" id="ARBA00023235"/>
    </source>
</evidence>
<dbReference type="InterPro" id="IPR034116">
    <property type="entry name" value="AGE_dom"/>
</dbReference>
<dbReference type="SUPFAM" id="SSF48208">
    <property type="entry name" value="Six-hairpin glycosidases"/>
    <property type="match status" value="1"/>
</dbReference>
<dbReference type="EMBL" id="JACHHZ010000002">
    <property type="protein sequence ID" value="MBB6092441.1"/>
    <property type="molecule type" value="Genomic_DNA"/>
</dbReference>
<organism evidence="3 4">
    <name type="scientific">Povalibacter uvarum</name>
    <dbReference type="NCBI Taxonomy" id="732238"/>
    <lineage>
        <taxon>Bacteria</taxon>
        <taxon>Pseudomonadati</taxon>
        <taxon>Pseudomonadota</taxon>
        <taxon>Gammaproteobacteria</taxon>
        <taxon>Steroidobacterales</taxon>
        <taxon>Steroidobacteraceae</taxon>
        <taxon>Povalibacter</taxon>
    </lineage>
</organism>